<dbReference type="EMBL" id="GL379787">
    <property type="protein sequence ID" value="EGT30981.1"/>
    <property type="molecule type" value="Genomic_DNA"/>
</dbReference>
<dbReference type="eggNOG" id="ENOG502TK1A">
    <property type="taxonomic scope" value="Eukaryota"/>
</dbReference>
<feature type="chain" id="PRO_5003403616" evidence="5">
    <location>
        <begin position="17"/>
        <end position="174"/>
    </location>
</feature>
<reference evidence="7" key="1">
    <citation type="submission" date="2011-07" db="EMBL/GenBank/DDBJ databases">
        <authorList>
            <consortium name="Caenorhabditis brenneri Sequencing and Analysis Consortium"/>
            <person name="Wilson R.K."/>
        </authorList>
    </citation>
    <scope>NUCLEOTIDE SEQUENCE [LARGE SCALE GENOMIC DNA]</scope>
    <source>
        <strain evidence="7">PB2801</strain>
    </source>
</reference>
<sequence>MLHQLLLLTLFTASDAALSEIIPYQLIMAVPGPGSVFVSGQLMCHGKPYANETVQIFEKNYVFSDNKFAETQTDSEGRFEMQAWIEEYWPLIITPYVYIPNYCDSVMNDDGKRCINSGIQINFRFTMITRSEGAPNKKLIVGPLELSGEPASERLGMGSWLGGWLASEKECRDY</sequence>
<evidence type="ECO:0000256" key="4">
    <source>
        <dbReference type="ARBA" id="ARBA00022729"/>
    </source>
</evidence>
<dbReference type="InParanoid" id="G0M9C8"/>
<dbReference type="Gene3D" id="2.60.40.3330">
    <property type="match status" value="1"/>
</dbReference>
<evidence type="ECO:0000313" key="7">
    <source>
        <dbReference type="Proteomes" id="UP000008068"/>
    </source>
</evidence>
<accession>G0M9C8</accession>
<comment type="subcellular location">
    <subcellularLocation>
        <location evidence="1">Secreted</location>
    </subcellularLocation>
</comment>
<keyword evidence="7" id="KW-1185">Reference proteome</keyword>
<evidence type="ECO:0000313" key="6">
    <source>
        <dbReference type="EMBL" id="EGT30981.1"/>
    </source>
</evidence>
<proteinExistence type="inferred from homology"/>
<dbReference type="AlphaFoldDB" id="G0M9C8"/>
<evidence type="ECO:0000256" key="2">
    <source>
        <dbReference type="ARBA" id="ARBA00010112"/>
    </source>
</evidence>
<keyword evidence="3" id="KW-0964">Secreted</keyword>
<dbReference type="PANTHER" id="PTHR21700">
    <property type="entry name" value="TRANSTHYRETIN-LIKE FAMILY PROTEIN-RELATED"/>
    <property type="match status" value="1"/>
</dbReference>
<dbReference type="InterPro" id="IPR001534">
    <property type="entry name" value="Transthyretin-like"/>
</dbReference>
<dbReference type="OrthoDB" id="5771181at2759"/>
<evidence type="ECO:0000256" key="1">
    <source>
        <dbReference type="ARBA" id="ARBA00004613"/>
    </source>
</evidence>
<dbReference type="Proteomes" id="UP000008068">
    <property type="component" value="Unassembled WGS sequence"/>
</dbReference>
<dbReference type="Pfam" id="PF01060">
    <property type="entry name" value="TTR-52"/>
    <property type="match status" value="1"/>
</dbReference>
<organism evidence="7">
    <name type="scientific">Caenorhabditis brenneri</name>
    <name type="common">Nematode worm</name>
    <dbReference type="NCBI Taxonomy" id="135651"/>
    <lineage>
        <taxon>Eukaryota</taxon>
        <taxon>Metazoa</taxon>
        <taxon>Ecdysozoa</taxon>
        <taxon>Nematoda</taxon>
        <taxon>Chromadorea</taxon>
        <taxon>Rhabditida</taxon>
        <taxon>Rhabditina</taxon>
        <taxon>Rhabditomorpha</taxon>
        <taxon>Rhabditoidea</taxon>
        <taxon>Rhabditidae</taxon>
        <taxon>Peloderinae</taxon>
        <taxon>Caenorhabditis</taxon>
    </lineage>
</organism>
<gene>
    <name evidence="6" type="ORF">CAEBREN_19605</name>
</gene>
<dbReference type="GO" id="GO:0005576">
    <property type="term" value="C:extracellular region"/>
    <property type="evidence" value="ECO:0007669"/>
    <property type="project" value="UniProtKB-SubCell"/>
</dbReference>
<feature type="signal peptide" evidence="5">
    <location>
        <begin position="1"/>
        <end position="16"/>
    </location>
</feature>
<comment type="similarity">
    <text evidence="2">Belongs to the nematode transthyretin-like family.</text>
</comment>
<dbReference type="OMA" id="RCINSGI"/>
<evidence type="ECO:0000256" key="5">
    <source>
        <dbReference type="SAM" id="SignalP"/>
    </source>
</evidence>
<name>G0M9C8_CAEBE</name>
<dbReference type="InterPro" id="IPR038479">
    <property type="entry name" value="Transthyretin-like_sf"/>
</dbReference>
<keyword evidence="4 5" id="KW-0732">Signal</keyword>
<evidence type="ECO:0000256" key="3">
    <source>
        <dbReference type="ARBA" id="ARBA00022525"/>
    </source>
</evidence>
<dbReference type="HOGENOM" id="CLU_121109_2_0_1"/>
<dbReference type="GO" id="GO:0009986">
    <property type="term" value="C:cell surface"/>
    <property type="evidence" value="ECO:0007669"/>
    <property type="project" value="InterPro"/>
</dbReference>
<protein>
    <submittedName>
        <fullName evidence="6">Uncharacterized protein</fullName>
    </submittedName>
</protein>
<dbReference type="PANTHER" id="PTHR21700:SF43">
    <property type="entry name" value="TRANSTHYRETIN-RELATED FAMILY DOMAIN-RELATED"/>
    <property type="match status" value="1"/>
</dbReference>